<gene>
    <name evidence="2" type="ORF">A6E15_11420</name>
</gene>
<feature type="transmembrane region" description="Helical" evidence="1">
    <location>
        <begin position="226"/>
        <end position="248"/>
    </location>
</feature>
<accession>A0A1S8AYW2</accession>
<name>A0A1S8AYW2_9EURY</name>
<reference evidence="3" key="1">
    <citation type="submission" date="2016-04" db="EMBL/GenBank/DDBJ databases">
        <authorList>
            <person name="Chen S.-C."/>
            <person name="Lai M.-C."/>
        </authorList>
    </citation>
    <scope>NUCLEOTIDE SEQUENCE [LARGE SCALE GENOMIC DNA]</scope>
    <source>
        <strain evidence="3">AB14</strain>
    </source>
</reference>
<evidence type="ECO:0000256" key="1">
    <source>
        <dbReference type="SAM" id="Phobius"/>
    </source>
</evidence>
<dbReference type="Proteomes" id="UP000189370">
    <property type="component" value="Unassembled WGS sequence"/>
</dbReference>
<dbReference type="STRING" id="301967.A6E15_11420"/>
<comment type="caution">
    <text evidence="2">The sequence shown here is derived from an EMBL/GenBank/DDBJ whole genome shotgun (WGS) entry which is preliminary data.</text>
</comment>
<evidence type="ECO:0000313" key="3">
    <source>
        <dbReference type="Proteomes" id="UP000189370"/>
    </source>
</evidence>
<feature type="transmembrane region" description="Helical" evidence="1">
    <location>
        <begin position="414"/>
        <end position="435"/>
    </location>
</feature>
<keyword evidence="1" id="KW-1133">Transmembrane helix</keyword>
<feature type="transmembrane region" description="Helical" evidence="1">
    <location>
        <begin position="337"/>
        <end position="355"/>
    </location>
</feature>
<dbReference type="EMBL" id="LWLN01000001">
    <property type="protein sequence ID" value="OLZ41554.1"/>
    <property type="molecule type" value="Genomic_DNA"/>
</dbReference>
<organism evidence="2 3">
    <name type="scientific">Natrinema saccharevitans</name>
    <dbReference type="NCBI Taxonomy" id="301967"/>
    <lineage>
        <taxon>Archaea</taxon>
        <taxon>Methanobacteriati</taxon>
        <taxon>Methanobacteriota</taxon>
        <taxon>Stenosarchaea group</taxon>
        <taxon>Halobacteria</taxon>
        <taxon>Halobacteriales</taxon>
        <taxon>Natrialbaceae</taxon>
        <taxon>Natrinema</taxon>
    </lineage>
</organism>
<dbReference type="AlphaFoldDB" id="A0A1S8AYW2"/>
<sequence>MRPARFAALSLCCSLVALAGLTAVVAAPPPAPVCGVCGSSVENVSISGSDGPGTLDIYVDETGDSLWHARVPVTESAAERYRANATALEAAVDDAWPRYHVAEGDVRTVETALGNRTVVVNYTVDDVARRGVGDSWLLEYFHEKGPTTNYDQQARRVTIHAPDGTVITNRPADASVAGNAATWRSDDTDSTGSDFDEAVYVTYGEGGLLGAASGYATIGIAIGPPALARGLAIGAVPGALIGLFGVAIGRYGRGSTAFERAANCLGRERPTIDAATLERLLVAVGVGGAVGVLAYGAVATGRAFPPAAVVLSSLGVGYALLGSAAARIGSRLETRGLFVLAALATVVAAGYTRALAGGIAFLLPFSFGFATALFLPIGHAFERGRTPAALLGAVTLVPSAVIAIVYPMRSISVWTVLVGTVLFLPWVAVVALFGYPLALLGRTLAAEDG</sequence>
<feature type="transmembrane region" description="Helical" evidence="1">
    <location>
        <begin position="361"/>
        <end position="381"/>
    </location>
</feature>
<evidence type="ECO:0000313" key="2">
    <source>
        <dbReference type="EMBL" id="OLZ41554.1"/>
    </source>
</evidence>
<keyword evidence="1" id="KW-0472">Membrane</keyword>
<keyword evidence="1" id="KW-0812">Transmembrane</keyword>
<feature type="transmembrane region" description="Helical" evidence="1">
    <location>
        <begin position="304"/>
        <end position="325"/>
    </location>
</feature>
<proteinExistence type="predicted"/>
<feature type="transmembrane region" description="Helical" evidence="1">
    <location>
        <begin position="388"/>
        <end position="408"/>
    </location>
</feature>
<protein>
    <submittedName>
        <fullName evidence="2">Uncharacterized protein</fullName>
    </submittedName>
</protein>
<dbReference type="OrthoDB" id="242474at2157"/>
<dbReference type="RefSeq" id="WP_076146362.1">
    <property type="nucleotide sequence ID" value="NZ_LWLN01000001.1"/>
</dbReference>
<feature type="transmembrane region" description="Helical" evidence="1">
    <location>
        <begin position="280"/>
        <end position="298"/>
    </location>
</feature>
<keyword evidence="3" id="KW-1185">Reference proteome</keyword>